<name>A0ABP8JVD7_9ACTN</name>
<proteinExistence type="predicted"/>
<evidence type="ECO:0000256" key="2">
    <source>
        <dbReference type="SAM" id="Phobius"/>
    </source>
</evidence>
<keyword evidence="2" id="KW-1133">Transmembrane helix</keyword>
<feature type="region of interest" description="Disordered" evidence="1">
    <location>
        <begin position="1"/>
        <end position="85"/>
    </location>
</feature>
<gene>
    <name evidence="3" type="ORF">GCM10023147_30460</name>
</gene>
<sequence>MTDGNGYPGGSTHGYGGPNPVGGPGPGQFGQSGPGGGPFGRPGDGQQWPGGRSPAQPGYVGGPPPGMPFGAGQYGQPQFAPPPPRRNRKPLIITALAGVAVVVIVVIVVAVTLAARSGGGAGSAGDAVKGYLAALARGDADAALAYGVDQPASRELLTDDVLKQQIAKWPITNVRILDDTSSGNASGVGMATVHVAATFGTTVSDATVDAKKVGNTWKLATAAVKITADVGGSEDASADTLTVFGKPAGTGTAYVFPGYQAFGSSDPYLDVTATPLLLDKLDSFSAGFISAQYTLNDVGKKAINDALVAAFAPCQKSKLLAPPNCPMSIDSDDGLTDGAVSWGTPDVSGVSISMFDEYQLQALLFGQVKVQVSGNGQPGTVTDYVNATVDLSKQPPVIKFDS</sequence>
<dbReference type="Proteomes" id="UP001500635">
    <property type="component" value="Unassembled WGS sequence"/>
</dbReference>
<keyword evidence="4" id="KW-1185">Reference proteome</keyword>
<dbReference type="EMBL" id="BAABFR010000048">
    <property type="protein sequence ID" value="GAA4396303.1"/>
    <property type="molecule type" value="Genomic_DNA"/>
</dbReference>
<evidence type="ECO:0000313" key="4">
    <source>
        <dbReference type="Proteomes" id="UP001500635"/>
    </source>
</evidence>
<keyword evidence="2" id="KW-0472">Membrane</keyword>
<organism evidence="3 4">
    <name type="scientific">Tsukamurella soli</name>
    <dbReference type="NCBI Taxonomy" id="644556"/>
    <lineage>
        <taxon>Bacteria</taxon>
        <taxon>Bacillati</taxon>
        <taxon>Actinomycetota</taxon>
        <taxon>Actinomycetes</taxon>
        <taxon>Mycobacteriales</taxon>
        <taxon>Tsukamurellaceae</taxon>
        <taxon>Tsukamurella</taxon>
    </lineage>
</organism>
<dbReference type="RefSeq" id="WP_344997447.1">
    <property type="nucleotide sequence ID" value="NZ_BAABFR010000048.1"/>
</dbReference>
<reference evidence="4" key="1">
    <citation type="journal article" date="2019" name="Int. J. Syst. Evol. Microbiol.">
        <title>The Global Catalogue of Microorganisms (GCM) 10K type strain sequencing project: providing services to taxonomists for standard genome sequencing and annotation.</title>
        <authorList>
            <consortium name="The Broad Institute Genomics Platform"/>
            <consortium name="The Broad Institute Genome Sequencing Center for Infectious Disease"/>
            <person name="Wu L."/>
            <person name="Ma J."/>
        </authorList>
    </citation>
    <scope>NUCLEOTIDE SEQUENCE [LARGE SCALE GENOMIC DNA]</scope>
    <source>
        <strain evidence="4">JCM 17688</strain>
    </source>
</reference>
<protein>
    <submittedName>
        <fullName evidence="3">DUF4878 domain-containing protein</fullName>
    </submittedName>
</protein>
<feature type="transmembrane region" description="Helical" evidence="2">
    <location>
        <begin position="91"/>
        <end position="115"/>
    </location>
</feature>
<comment type="caution">
    <text evidence="3">The sequence shown here is derived from an EMBL/GenBank/DDBJ whole genome shotgun (WGS) entry which is preliminary data.</text>
</comment>
<evidence type="ECO:0000313" key="3">
    <source>
        <dbReference type="EMBL" id="GAA4396303.1"/>
    </source>
</evidence>
<accession>A0ABP8JVD7</accession>
<keyword evidence="2" id="KW-0812">Transmembrane</keyword>
<feature type="compositionally biased region" description="Gly residues" evidence="1">
    <location>
        <begin position="1"/>
        <end position="43"/>
    </location>
</feature>
<evidence type="ECO:0000256" key="1">
    <source>
        <dbReference type="SAM" id="MobiDB-lite"/>
    </source>
</evidence>